<keyword evidence="4" id="KW-1185">Reference proteome</keyword>
<comment type="caution">
    <text evidence="3">The sequence shown here is derived from an EMBL/GenBank/DDBJ whole genome shotgun (WGS) entry which is preliminary data.</text>
</comment>
<keyword evidence="1" id="KW-0732">Signal</keyword>
<dbReference type="PANTHER" id="PTHR12147">
    <property type="entry name" value="METALLOPEPTIDASE M28 FAMILY MEMBER"/>
    <property type="match status" value="1"/>
</dbReference>
<evidence type="ECO:0000259" key="2">
    <source>
        <dbReference type="Pfam" id="PF04389"/>
    </source>
</evidence>
<feature type="signal peptide" evidence="1">
    <location>
        <begin position="1"/>
        <end position="19"/>
    </location>
</feature>
<dbReference type="AlphaFoldDB" id="A0AAW9SB22"/>
<dbReference type="SUPFAM" id="SSF53187">
    <property type="entry name" value="Zn-dependent exopeptidases"/>
    <property type="match status" value="1"/>
</dbReference>
<name>A0AAW9SB22_9BACT</name>
<dbReference type="GO" id="GO:0008235">
    <property type="term" value="F:metalloexopeptidase activity"/>
    <property type="evidence" value="ECO:0007669"/>
    <property type="project" value="InterPro"/>
</dbReference>
<dbReference type="EMBL" id="JBDKWZ010000007">
    <property type="protein sequence ID" value="MEN7548960.1"/>
    <property type="molecule type" value="Genomic_DNA"/>
</dbReference>
<dbReference type="Gene3D" id="3.50.30.30">
    <property type="match status" value="1"/>
</dbReference>
<dbReference type="InterPro" id="IPR046450">
    <property type="entry name" value="PA_dom_sf"/>
</dbReference>
<dbReference type="Pfam" id="PF04389">
    <property type="entry name" value="Peptidase_M28"/>
    <property type="match status" value="1"/>
</dbReference>
<evidence type="ECO:0000313" key="3">
    <source>
        <dbReference type="EMBL" id="MEN7548960.1"/>
    </source>
</evidence>
<reference evidence="3 4" key="1">
    <citation type="submission" date="2024-04" db="EMBL/GenBank/DDBJ databases">
        <title>Novel genus in family Flammeovirgaceae.</title>
        <authorList>
            <person name="Nguyen T.H."/>
            <person name="Vuong T.Q."/>
            <person name="Le H."/>
            <person name="Kim S.-G."/>
        </authorList>
    </citation>
    <scope>NUCLEOTIDE SEQUENCE [LARGE SCALE GENOMIC DNA]</scope>
    <source>
        <strain evidence="3 4">JCM 23209</strain>
    </source>
</reference>
<gene>
    <name evidence="3" type="ORF">AAG747_13640</name>
</gene>
<evidence type="ECO:0000256" key="1">
    <source>
        <dbReference type="SAM" id="SignalP"/>
    </source>
</evidence>
<dbReference type="PANTHER" id="PTHR12147:SF26">
    <property type="entry name" value="PEPTIDASE M28 DOMAIN-CONTAINING PROTEIN"/>
    <property type="match status" value="1"/>
</dbReference>
<feature type="domain" description="Peptidase M28" evidence="2">
    <location>
        <begin position="296"/>
        <end position="507"/>
    </location>
</feature>
<dbReference type="RefSeq" id="WP_346821734.1">
    <property type="nucleotide sequence ID" value="NZ_JBDKWZ010000007.1"/>
</dbReference>
<protein>
    <submittedName>
        <fullName evidence="3">M28 family peptidase</fullName>
    </submittedName>
</protein>
<dbReference type="SUPFAM" id="SSF52025">
    <property type="entry name" value="PA domain"/>
    <property type="match status" value="1"/>
</dbReference>
<sequence>MKKVWIGLLAFAWSGWVSAQSTDKQTVEKYANTITKDDLKKHLSIIASDEYEGRETGEKGQKMAAKYIATHFQNIALEGPVKDNKNAYYQPFELVKSSWGDCYIKSKGGKLELLKDFVPYGNFEIAKSKMEVVFAGFGIEHENYSDYKDLDVNGKLVVVIEGEPQSEDGKYVVSGSDKKSKEGNLLEKMKLAKAKGAASIVVAYQEDDKFSKMLGQFSRRLEKPSMGFDKGKEGKENTFGLFLTSLSNAAVALNTSKENLETGLQEMNTGKSIAGKFNGKVKIKAERSVSPVISENVLGYMEGTDKKDEILVITSHYDHIGVDPNGDINNGADDDGSGTVGLLEIAEAFSKAKAEGKGPRRSILFMTVSGEEKGLLGSDFYSRNPVFPLKNTITDLNIDMIGRVDAEHKDEPNYVYIIGSDMLSSELHNLHEEAAKTYYPDFKLDYKYNSEDDPNRFYYRSDHYNFAKHNIPVIFYFNGTHEDYHKPTDTVDKIEFESLRNRARLVFVTAWELANRENRPKVDKNQ</sequence>
<accession>A0AAW9SB22</accession>
<dbReference type="InterPro" id="IPR018247">
    <property type="entry name" value="EF_Hand_1_Ca_BS"/>
</dbReference>
<dbReference type="Gene3D" id="3.40.630.10">
    <property type="entry name" value="Zn peptidases"/>
    <property type="match status" value="2"/>
</dbReference>
<dbReference type="InterPro" id="IPR007484">
    <property type="entry name" value="Peptidase_M28"/>
</dbReference>
<organism evidence="3 4">
    <name type="scientific">Rapidithrix thailandica</name>
    <dbReference type="NCBI Taxonomy" id="413964"/>
    <lineage>
        <taxon>Bacteria</taxon>
        <taxon>Pseudomonadati</taxon>
        <taxon>Bacteroidota</taxon>
        <taxon>Cytophagia</taxon>
        <taxon>Cytophagales</taxon>
        <taxon>Flammeovirgaceae</taxon>
        <taxon>Rapidithrix</taxon>
    </lineage>
</organism>
<evidence type="ECO:0000313" key="4">
    <source>
        <dbReference type="Proteomes" id="UP001403385"/>
    </source>
</evidence>
<dbReference type="Proteomes" id="UP001403385">
    <property type="component" value="Unassembled WGS sequence"/>
</dbReference>
<feature type="chain" id="PRO_5043948181" evidence="1">
    <location>
        <begin position="20"/>
        <end position="526"/>
    </location>
</feature>
<dbReference type="InterPro" id="IPR045175">
    <property type="entry name" value="M28_fam"/>
</dbReference>
<proteinExistence type="predicted"/>
<dbReference type="GO" id="GO:0006508">
    <property type="term" value="P:proteolysis"/>
    <property type="evidence" value="ECO:0007669"/>
    <property type="project" value="InterPro"/>
</dbReference>
<dbReference type="PROSITE" id="PS00018">
    <property type="entry name" value="EF_HAND_1"/>
    <property type="match status" value="1"/>
</dbReference>